<name>A0ABY4S3I3_9BACL</name>
<keyword evidence="4" id="KW-0378">Hydrolase</keyword>
<accession>A0ABY4S3I3</accession>
<dbReference type="InterPro" id="IPR051398">
    <property type="entry name" value="Polysacch_Deacetylase"/>
</dbReference>
<dbReference type="Pfam" id="PF01522">
    <property type="entry name" value="Polysacc_deac_1"/>
    <property type="match status" value="1"/>
</dbReference>
<dbReference type="CDD" id="cd10918">
    <property type="entry name" value="CE4_NodB_like_5s_6s"/>
    <property type="match status" value="1"/>
</dbReference>
<dbReference type="PANTHER" id="PTHR34216:SF3">
    <property type="entry name" value="POLY-BETA-1,6-N-ACETYL-D-GLUCOSAMINE N-DEACETYLASE"/>
    <property type="match status" value="1"/>
</dbReference>
<dbReference type="EMBL" id="CP027059">
    <property type="protein sequence ID" value="UQZ87659.1"/>
    <property type="molecule type" value="Genomic_DNA"/>
</dbReference>
<dbReference type="SUPFAM" id="SSF88713">
    <property type="entry name" value="Glycoside hydrolase/deacetylase"/>
    <property type="match status" value="1"/>
</dbReference>
<dbReference type="RefSeq" id="WP_249863099.1">
    <property type="nucleotide sequence ID" value="NZ_CP027059.1"/>
</dbReference>
<evidence type="ECO:0000313" key="5">
    <source>
        <dbReference type="Proteomes" id="UP001057134"/>
    </source>
</evidence>
<reference evidence="4" key="1">
    <citation type="submission" date="2018-02" db="EMBL/GenBank/DDBJ databases">
        <authorList>
            <person name="Kim S.-K."/>
            <person name="Jung H.-I."/>
            <person name="Lee S.-W."/>
        </authorList>
    </citation>
    <scope>NUCLEOTIDE SEQUENCE</scope>
    <source>
        <strain evidence="4">SK3146</strain>
    </source>
</reference>
<dbReference type="PROSITE" id="PS51677">
    <property type="entry name" value="NODB"/>
    <property type="match status" value="1"/>
</dbReference>
<dbReference type="EC" id="3.5.1.-" evidence="4"/>
<dbReference type="GO" id="GO:0016787">
    <property type="term" value="F:hydrolase activity"/>
    <property type="evidence" value="ECO:0007669"/>
    <property type="project" value="UniProtKB-KW"/>
</dbReference>
<evidence type="ECO:0000259" key="3">
    <source>
        <dbReference type="PROSITE" id="PS51677"/>
    </source>
</evidence>
<evidence type="ECO:0000256" key="2">
    <source>
        <dbReference type="ARBA" id="ARBA00022729"/>
    </source>
</evidence>
<keyword evidence="2" id="KW-0732">Signal</keyword>
<evidence type="ECO:0000256" key="1">
    <source>
        <dbReference type="ARBA" id="ARBA00004613"/>
    </source>
</evidence>
<reference evidence="4" key="2">
    <citation type="journal article" date="2021" name="J Anim Sci Technol">
        <title>Complete genome sequence of Paenibacillus konkukensis sp. nov. SK3146 as a potential probiotic strain.</title>
        <authorList>
            <person name="Jung H.I."/>
            <person name="Park S."/>
            <person name="Niu K.M."/>
            <person name="Lee S.W."/>
            <person name="Kothari D."/>
            <person name="Yi K.J."/>
            <person name="Kim S.K."/>
        </authorList>
    </citation>
    <scope>NUCLEOTIDE SEQUENCE</scope>
    <source>
        <strain evidence="4">SK3146</strain>
    </source>
</reference>
<evidence type="ECO:0000313" key="4">
    <source>
        <dbReference type="EMBL" id="UQZ87659.1"/>
    </source>
</evidence>
<dbReference type="Gene3D" id="3.20.20.370">
    <property type="entry name" value="Glycoside hydrolase/deacetylase"/>
    <property type="match status" value="1"/>
</dbReference>
<keyword evidence="5" id="KW-1185">Reference proteome</keyword>
<feature type="domain" description="NodB homology" evidence="3">
    <location>
        <begin position="89"/>
        <end position="300"/>
    </location>
</feature>
<dbReference type="InterPro" id="IPR011330">
    <property type="entry name" value="Glyco_hydro/deAcase_b/a-brl"/>
</dbReference>
<dbReference type="Proteomes" id="UP001057134">
    <property type="component" value="Chromosome"/>
</dbReference>
<protein>
    <submittedName>
        <fullName evidence="4">Poly-beta-1,6-N-acetyl-D-glucosamine N-deacetylase</fullName>
        <ecNumber evidence="4">3.5.1.-</ecNumber>
    </submittedName>
</protein>
<proteinExistence type="predicted"/>
<sequence>MYKRIIVIGLIIVICAFFLLNRSGSGDDHFRNQVAVLTYHHIDPVESEYTISPERFREHLLALTASHYEVISAEELVRFINEGTPVPPNAVVITFDDGYESYYRYAYPELKQQGMTATNFLIVRSVGDREAETPFLTWDEIKLMHKDGFSFYSHTYDSHGFNVNEKGKQVSPLTNRIWLEGEQRMETQEEYETRVKADLSQAENALREQLGNTLSMLCLPHGRYSQTLVKLSSQVGIDTIFTGDYGLNSVGDHLVKRVTAGVPTLSGQGLIDKINKETTLLGKGEDLLKNLILQIRYRFF</sequence>
<dbReference type="InterPro" id="IPR002509">
    <property type="entry name" value="NODB_dom"/>
</dbReference>
<comment type="subcellular location">
    <subcellularLocation>
        <location evidence="1">Secreted</location>
    </subcellularLocation>
</comment>
<gene>
    <name evidence="4" type="primary">pgaB_2</name>
    <name evidence="4" type="ORF">SK3146_06961</name>
</gene>
<organism evidence="4 5">
    <name type="scientific">Paenibacillus konkukensis</name>
    <dbReference type="NCBI Taxonomy" id="2020716"/>
    <lineage>
        <taxon>Bacteria</taxon>
        <taxon>Bacillati</taxon>
        <taxon>Bacillota</taxon>
        <taxon>Bacilli</taxon>
        <taxon>Bacillales</taxon>
        <taxon>Paenibacillaceae</taxon>
        <taxon>Paenibacillus</taxon>
    </lineage>
</organism>
<dbReference type="PANTHER" id="PTHR34216">
    <property type="match status" value="1"/>
</dbReference>